<protein>
    <submittedName>
        <fullName evidence="1">NicO-domain-containing protein</fullName>
    </submittedName>
</protein>
<organism evidence="1 2">
    <name type="scientific">Lentinula aff. lateritia</name>
    <dbReference type="NCBI Taxonomy" id="2804960"/>
    <lineage>
        <taxon>Eukaryota</taxon>
        <taxon>Fungi</taxon>
        <taxon>Dikarya</taxon>
        <taxon>Basidiomycota</taxon>
        <taxon>Agaricomycotina</taxon>
        <taxon>Agaricomycetes</taxon>
        <taxon>Agaricomycetidae</taxon>
        <taxon>Agaricales</taxon>
        <taxon>Marasmiineae</taxon>
        <taxon>Omphalotaceae</taxon>
        <taxon>Lentinula</taxon>
    </lineage>
</organism>
<proteinExistence type="predicted"/>
<name>A0ACC1TYY8_9AGAR</name>
<evidence type="ECO:0000313" key="2">
    <source>
        <dbReference type="Proteomes" id="UP001163835"/>
    </source>
</evidence>
<keyword evidence="2" id="KW-1185">Reference proteome</keyword>
<dbReference type="Proteomes" id="UP001163835">
    <property type="component" value="Unassembled WGS sequence"/>
</dbReference>
<sequence length="430" mass="46610">MVTAIIRNYLSLHRAKAPRLTLFGRSLLLLTCEILANALCWTAAGVMFGRTKETKSILGLAMLAWTLGLRHALDADHISAIDNATRGFIAMDQLPVTCGLYFSLGHSTIVIVVNVAIAISSNIASKLDGVGQVGSIIGSAISGSFLFIVALMNSIILFKLMRRRRLRSQAAISDSADNVLYNPKENHMLMMRIIGPVVTFVNKPWKMYPVGLLFGLGFDTTSSIALLAVSALTKTSGGKAIRPSDVVILPFLFTAGMTLIDSLDSVLMLYSYAGFPEHSLRIFERGRSHRDSISEIAHPDGDQIESKVDISVGNEPQSEAEIQITRNAEVKQNAISGLSILLTLMSIMVALSISLIEIMALIGNNCTPCQTAAQAEDGGGLAGRWWRGWNVANNNIGYIGAGIVGAFVVLVGGWYAFTWVIKRLRRRRSV</sequence>
<dbReference type="EMBL" id="MU795124">
    <property type="protein sequence ID" value="KAJ3810011.1"/>
    <property type="molecule type" value="Genomic_DNA"/>
</dbReference>
<comment type="caution">
    <text evidence="1">The sequence shown here is derived from an EMBL/GenBank/DDBJ whole genome shotgun (WGS) entry which is preliminary data.</text>
</comment>
<gene>
    <name evidence="1" type="ORF">F5876DRAFT_42684</name>
</gene>
<evidence type="ECO:0000313" key="1">
    <source>
        <dbReference type="EMBL" id="KAJ3810011.1"/>
    </source>
</evidence>
<reference evidence="1" key="1">
    <citation type="submission" date="2022-09" db="EMBL/GenBank/DDBJ databases">
        <title>A Global Phylogenomic Analysis of the Shiitake Genus Lentinula.</title>
        <authorList>
            <consortium name="DOE Joint Genome Institute"/>
            <person name="Sierra-Patev S."/>
            <person name="Min B."/>
            <person name="Naranjo-Ortiz M."/>
            <person name="Looney B."/>
            <person name="Konkel Z."/>
            <person name="Slot J.C."/>
            <person name="Sakamoto Y."/>
            <person name="Steenwyk J.L."/>
            <person name="Rokas A."/>
            <person name="Carro J."/>
            <person name="Camarero S."/>
            <person name="Ferreira P."/>
            <person name="Molpeceres G."/>
            <person name="Ruiz-Duenas F.J."/>
            <person name="Serrano A."/>
            <person name="Henrissat B."/>
            <person name="Drula E."/>
            <person name="Hughes K.W."/>
            <person name="Mata J.L."/>
            <person name="Ishikawa N.K."/>
            <person name="Vargas-Isla R."/>
            <person name="Ushijima S."/>
            <person name="Smith C.A."/>
            <person name="Ahrendt S."/>
            <person name="Andreopoulos W."/>
            <person name="He G."/>
            <person name="Labutti K."/>
            <person name="Lipzen A."/>
            <person name="Ng V."/>
            <person name="Riley R."/>
            <person name="Sandor L."/>
            <person name="Barry K."/>
            <person name="Martinez A.T."/>
            <person name="Xiao Y."/>
            <person name="Gibbons J.G."/>
            <person name="Terashima K."/>
            <person name="Grigoriev I.V."/>
            <person name="Hibbett D.S."/>
        </authorList>
    </citation>
    <scope>NUCLEOTIDE SEQUENCE</scope>
    <source>
        <strain evidence="1">TMI1499</strain>
    </source>
</reference>
<accession>A0ACC1TYY8</accession>